<evidence type="ECO:0000256" key="1">
    <source>
        <dbReference type="SAM" id="MobiDB-lite"/>
    </source>
</evidence>
<dbReference type="EMBL" id="CP063233">
    <property type="protein sequence ID" value="QOU03842.1"/>
    <property type="molecule type" value="Genomic_DNA"/>
</dbReference>
<dbReference type="Proteomes" id="UP000593833">
    <property type="component" value="Chromosome"/>
</dbReference>
<evidence type="ECO:0000313" key="3">
    <source>
        <dbReference type="Proteomes" id="UP000593833"/>
    </source>
</evidence>
<accession>A0A7M2J2H7</accession>
<feature type="region of interest" description="Disordered" evidence="1">
    <location>
        <begin position="34"/>
        <end position="56"/>
    </location>
</feature>
<proteinExistence type="predicted"/>
<protein>
    <submittedName>
        <fullName evidence="2">Uncharacterized protein</fullName>
    </submittedName>
</protein>
<evidence type="ECO:0000313" key="2">
    <source>
        <dbReference type="EMBL" id="QOU03842.1"/>
    </source>
</evidence>
<dbReference type="RefSeq" id="WP_193689711.1">
    <property type="nucleotide sequence ID" value="NZ_CP063233.1"/>
</dbReference>
<organism evidence="2 3">
    <name type="scientific">Pseudomonas fluorescens</name>
    <dbReference type="NCBI Taxonomy" id="294"/>
    <lineage>
        <taxon>Bacteria</taxon>
        <taxon>Pseudomonadati</taxon>
        <taxon>Pseudomonadota</taxon>
        <taxon>Gammaproteobacteria</taxon>
        <taxon>Pseudomonadales</taxon>
        <taxon>Pseudomonadaceae</taxon>
        <taxon>Pseudomonas</taxon>
    </lineage>
</organism>
<reference evidence="2 3" key="1">
    <citation type="submission" date="2020-10" db="EMBL/GenBank/DDBJ databases">
        <title>Complete genome sequence of a novel Pseudomonas fluorescens strain isolated from the flower of kumarahou (Pomaderris kumeraho).</title>
        <authorList>
            <person name="Summers M.C."/>
            <person name="Nowak V."/>
            <person name="Fairhurst M.J."/>
            <person name="Owen J.G."/>
            <person name="Gerth M.L."/>
            <person name="Patrick W.M."/>
        </authorList>
    </citation>
    <scope>NUCLEOTIDE SEQUENCE [LARGE SCALE GENOMIC DNA]</scope>
    <source>
        <strain evidence="2 3">KF1</strain>
    </source>
</reference>
<sequence>MSNRSDRTPVRRFPWNIDYTSRCDQCGRWRAQGNHLKCSRRRQAQNAHLRRQKPKS</sequence>
<feature type="compositionally biased region" description="Basic residues" evidence="1">
    <location>
        <begin position="37"/>
        <end position="56"/>
    </location>
</feature>
<dbReference type="AlphaFoldDB" id="A0A7M2J2H7"/>
<name>A0A7M2J2H7_PSEFL</name>
<gene>
    <name evidence="2" type="ORF">IM720_24540</name>
</gene>